<name>L1MFT9_9CORY</name>
<reference evidence="2 3" key="1">
    <citation type="submission" date="2012-05" db="EMBL/GenBank/DDBJ databases">
        <authorList>
            <person name="Weinstock G."/>
            <person name="Sodergren E."/>
            <person name="Lobos E.A."/>
            <person name="Fulton L."/>
            <person name="Fulton R."/>
            <person name="Courtney L."/>
            <person name="Fronick C."/>
            <person name="O'Laughlin M."/>
            <person name="Godfrey J."/>
            <person name="Wilson R.M."/>
            <person name="Miner T."/>
            <person name="Farmer C."/>
            <person name="Delehaunty K."/>
            <person name="Cordes M."/>
            <person name="Minx P."/>
            <person name="Tomlinson C."/>
            <person name="Chen J."/>
            <person name="Wollam A."/>
            <person name="Pepin K.H."/>
            <person name="Bhonagiri V."/>
            <person name="Zhang X."/>
            <person name="Suruliraj S."/>
            <person name="Warren W."/>
            <person name="Mitreva M."/>
            <person name="Mardis E.R."/>
            <person name="Wilson R.K."/>
        </authorList>
    </citation>
    <scope>NUCLEOTIDE SEQUENCE [LARGE SCALE GENOMIC DNA]</scope>
    <source>
        <strain evidence="2 3">F0235</strain>
    </source>
</reference>
<dbReference type="GO" id="GO:0008408">
    <property type="term" value="F:3'-5' exonuclease activity"/>
    <property type="evidence" value="ECO:0007669"/>
    <property type="project" value="InterPro"/>
</dbReference>
<dbReference type="EMBL" id="AMEM01000018">
    <property type="protein sequence ID" value="EKX90112.1"/>
    <property type="molecule type" value="Genomic_DNA"/>
</dbReference>
<dbReference type="PROSITE" id="PS50967">
    <property type="entry name" value="HRDC"/>
    <property type="match status" value="1"/>
</dbReference>
<dbReference type="SUPFAM" id="SSF53098">
    <property type="entry name" value="Ribonuclease H-like"/>
    <property type="match status" value="1"/>
</dbReference>
<dbReference type="SMART" id="SM00341">
    <property type="entry name" value="HRDC"/>
    <property type="match status" value="1"/>
</dbReference>
<dbReference type="Gene3D" id="1.10.150.80">
    <property type="entry name" value="HRDC domain"/>
    <property type="match status" value="2"/>
</dbReference>
<evidence type="ECO:0000313" key="3">
    <source>
        <dbReference type="Proteomes" id="UP000010445"/>
    </source>
</evidence>
<dbReference type="InterPro" id="IPR010997">
    <property type="entry name" value="HRDC-like_sf"/>
</dbReference>
<dbReference type="InterPro" id="IPR041605">
    <property type="entry name" value="Exo_C"/>
</dbReference>
<dbReference type="Gene3D" id="3.30.420.10">
    <property type="entry name" value="Ribonuclease H-like superfamily/Ribonuclease H"/>
    <property type="match status" value="1"/>
</dbReference>
<dbReference type="InterPro" id="IPR044876">
    <property type="entry name" value="HRDC_dom_sf"/>
</dbReference>
<evidence type="ECO:0000259" key="1">
    <source>
        <dbReference type="PROSITE" id="PS50967"/>
    </source>
</evidence>
<dbReference type="GO" id="GO:0000166">
    <property type="term" value="F:nucleotide binding"/>
    <property type="evidence" value="ECO:0007669"/>
    <property type="project" value="InterPro"/>
</dbReference>
<feature type="domain" description="HRDC" evidence="1">
    <location>
        <begin position="220"/>
        <end position="298"/>
    </location>
</feature>
<dbReference type="OrthoDB" id="144122at2"/>
<dbReference type="Proteomes" id="UP000010445">
    <property type="component" value="Unassembled WGS sequence"/>
</dbReference>
<dbReference type="InterPro" id="IPR051086">
    <property type="entry name" value="RNase_D-like"/>
</dbReference>
<dbReference type="PANTHER" id="PTHR47649:SF1">
    <property type="entry name" value="RIBONUCLEASE D"/>
    <property type="match status" value="1"/>
</dbReference>
<dbReference type="PATRIC" id="fig|1035195.3.peg.1189"/>
<dbReference type="Pfam" id="PF00570">
    <property type="entry name" value="HRDC"/>
    <property type="match status" value="1"/>
</dbReference>
<dbReference type="GO" id="GO:0006139">
    <property type="term" value="P:nucleobase-containing compound metabolic process"/>
    <property type="evidence" value="ECO:0007669"/>
    <property type="project" value="InterPro"/>
</dbReference>
<dbReference type="SUPFAM" id="SSF47819">
    <property type="entry name" value="HRDC-like"/>
    <property type="match status" value="1"/>
</dbReference>
<dbReference type="InterPro" id="IPR036397">
    <property type="entry name" value="RNaseH_sf"/>
</dbReference>
<dbReference type="SMART" id="SM00474">
    <property type="entry name" value="35EXOc"/>
    <property type="match status" value="1"/>
</dbReference>
<dbReference type="HOGENOM" id="CLU_042387_3_0_11"/>
<dbReference type="Pfam" id="PF01612">
    <property type="entry name" value="DNA_pol_A_exo1"/>
    <property type="match status" value="1"/>
</dbReference>
<dbReference type="InterPro" id="IPR012337">
    <property type="entry name" value="RNaseH-like_sf"/>
</dbReference>
<dbReference type="GO" id="GO:0003676">
    <property type="term" value="F:nucleic acid binding"/>
    <property type="evidence" value="ECO:0007669"/>
    <property type="project" value="InterPro"/>
</dbReference>
<dbReference type="InterPro" id="IPR002121">
    <property type="entry name" value="HRDC_dom"/>
</dbReference>
<gene>
    <name evidence="2" type="ORF">HMPREF9997_01327</name>
</gene>
<dbReference type="InterPro" id="IPR002562">
    <property type="entry name" value="3'-5'_exonuclease_dom"/>
</dbReference>
<dbReference type="eggNOG" id="COG0349">
    <property type="taxonomic scope" value="Bacteria"/>
</dbReference>
<organism evidence="2 3">
    <name type="scientific">Corynebacterium durum F0235</name>
    <dbReference type="NCBI Taxonomy" id="1035195"/>
    <lineage>
        <taxon>Bacteria</taxon>
        <taxon>Bacillati</taxon>
        <taxon>Actinomycetota</taxon>
        <taxon>Actinomycetes</taxon>
        <taxon>Mycobacteriales</taxon>
        <taxon>Corynebacteriaceae</taxon>
        <taxon>Corynebacterium</taxon>
    </lineage>
</organism>
<accession>L1MFT9</accession>
<keyword evidence="3" id="KW-1185">Reference proteome</keyword>
<dbReference type="RefSeq" id="WP_006063556.1">
    <property type="nucleotide sequence ID" value="NZ_KB290831.1"/>
</dbReference>
<sequence>MSIPLVEPRDGLPPLCESPDQFHEALARLEAGNGPLAIDTERASGIRYGNRAFLVQIRRAGCGTVLFDAEQHRTELGEILKPLLNSTTWVLHAAVSDLPSLQNFGWFPTRLFDTEVAGRLAGFDRVNLAAMVEKVLGLHLAKGLAQSDWSRRPIPAAWLTYAALDVEVLLELADSMAAILTADGKTAWAEQEFEHIRLQARQPQAESTWQDMKGISVLTRPPQLAVAQALWTTREAIALRKDLSPGRVLRNRVLLDVARTLPTSPVELAKIPGFPKNKGAAYRWFRVVSQALHTPREQWPQPSPQVFDPQSRSWTKHDKAAAAALSDAKNIVAEIASRYHVPESYVLPTAIIKKAVWSTRVAKNITSKEQLQDLLAQQAVRPWQRELVLEPLAAVLL</sequence>
<dbReference type="PANTHER" id="PTHR47649">
    <property type="entry name" value="RIBONUCLEASE D"/>
    <property type="match status" value="1"/>
</dbReference>
<protein>
    <submittedName>
        <fullName evidence="2">Putative ribonuclease D</fullName>
    </submittedName>
</protein>
<proteinExistence type="predicted"/>
<dbReference type="CDD" id="cd06142">
    <property type="entry name" value="RNaseD_exo"/>
    <property type="match status" value="1"/>
</dbReference>
<dbReference type="STRING" id="1035195.HMPREF9997_01327"/>
<dbReference type="Pfam" id="PF18305">
    <property type="entry name" value="DNA_pol_A_exoN"/>
    <property type="match status" value="1"/>
</dbReference>
<comment type="caution">
    <text evidence="2">The sequence shown here is derived from an EMBL/GenBank/DDBJ whole genome shotgun (WGS) entry which is preliminary data.</text>
</comment>
<evidence type="ECO:0000313" key="2">
    <source>
        <dbReference type="EMBL" id="EKX90112.1"/>
    </source>
</evidence>
<dbReference type="AlphaFoldDB" id="L1MFT9"/>